<dbReference type="AlphaFoldDB" id="A0A428YB40"/>
<keyword evidence="1" id="KW-0808">Transferase</keyword>
<accession>A0A428YB40</accession>
<gene>
    <name evidence="1" type="ORF">DMH04_50740</name>
</gene>
<evidence type="ECO:0000313" key="2">
    <source>
        <dbReference type="Proteomes" id="UP000287547"/>
    </source>
</evidence>
<dbReference type="EMBL" id="QHKI01000093">
    <property type="protein sequence ID" value="RSM64807.1"/>
    <property type="molecule type" value="Genomic_DNA"/>
</dbReference>
<keyword evidence="1" id="KW-0489">Methyltransferase</keyword>
<dbReference type="OrthoDB" id="3514105at2"/>
<organism evidence="1 2">
    <name type="scientific">Kibdelosporangium aridum</name>
    <dbReference type="NCBI Taxonomy" id="2030"/>
    <lineage>
        <taxon>Bacteria</taxon>
        <taxon>Bacillati</taxon>
        <taxon>Actinomycetota</taxon>
        <taxon>Actinomycetes</taxon>
        <taxon>Pseudonocardiales</taxon>
        <taxon>Pseudonocardiaceae</taxon>
        <taxon>Kibdelosporangium</taxon>
    </lineage>
</organism>
<dbReference type="GO" id="GO:0032259">
    <property type="term" value="P:methylation"/>
    <property type="evidence" value="ECO:0007669"/>
    <property type="project" value="UniProtKB-KW"/>
</dbReference>
<dbReference type="Pfam" id="PF04672">
    <property type="entry name" value="Methyltransf_19"/>
    <property type="match status" value="1"/>
</dbReference>
<reference evidence="1 2" key="1">
    <citation type="submission" date="2018-05" db="EMBL/GenBank/DDBJ databases">
        <title>Evolution of GPA BGCs.</title>
        <authorList>
            <person name="Waglechner N."/>
            <person name="Wright G.D."/>
        </authorList>
    </citation>
    <scope>NUCLEOTIDE SEQUENCE [LARGE SCALE GENOMIC DNA]</scope>
    <source>
        <strain evidence="1 2">A82846</strain>
    </source>
</reference>
<sequence length="304" mass="33883">MKALGIFEEGPVVPDPRLPATTSARVDLQHPSVARVYDFLLGGSAHWAMDRSFANQVLDQFPEFRDIARANRMLVHRVVRHLVKRGVRQFVDIGCGVFSSGNTHQIANAVAPGTKVVYVDNDSVTVAHAEILLDQEGDPDRHVVVNADLRRPDELWNQVWSTYVLRQNEPVAVLMFSALHSLPPQHGDQDPAARLMAHYRDLIPPGSYLGMSHITSEGVPADLISKLITLQHLCDDWQIGEAYCRSHRAVNALLGDFDLIRPGMVWAPQWHPEESVSNVDFPEPSHSVLWAGVGRKRPTGRQLS</sequence>
<dbReference type="SUPFAM" id="SSF53335">
    <property type="entry name" value="S-adenosyl-L-methionine-dependent methyltransferases"/>
    <property type="match status" value="1"/>
</dbReference>
<dbReference type="InterPro" id="IPR029063">
    <property type="entry name" value="SAM-dependent_MTases_sf"/>
</dbReference>
<dbReference type="Proteomes" id="UP000287547">
    <property type="component" value="Unassembled WGS sequence"/>
</dbReference>
<dbReference type="InterPro" id="IPR006764">
    <property type="entry name" value="SAM_dep_MeTrfase_SAV2177_type"/>
</dbReference>
<evidence type="ECO:0000313" key="1">
    <source>
        <dbReference type="EMBL" id="RSM64807.1"/>
    </source>
</evidence>
<dbReference type="Gene3D" id="3.40.50.150">
    <property type="entry name" value="Vaccinia Virus protein VP39"/>
    <property type="match status" value="1"/>
</dbReference>
<dbReference type="GO" id="GO:0008168">
    <property type="term" value="F:methyltransferase activity"/>
    <property type="evidence" value="ECO:0007669"/>
    <property type="project" value="UniProtKB-KW"/>
</dbReference>
<protein>
    <submittedName>
        <fullName evidence="1">Methyltransferase</fullName>
    </submittedName>
</protein>
<dbReference type="PIRSF" id="PIRSF017393">
    <property type="entry name" value="MTase_SAV2177"/>
    <property type="match status" value="1"/>
</dbReference>
<proteinExistence type="predicted"/>
<comment type="caution">
    <text evidence="1">The sequence shown here is derived from an EMBL/GenBank/DDBJ whole genome shotgun (WGS) entry which is preliminary data.</text>
</comment>
<name>A0A428YB40_KIBAR</name>